<keyword evidence="2" id="KW-1185">Reference proteome</keyword>
<comment type="caution">
    <text evidence="1">The sequence shown here is derived from an EMBL/GenBank/DDBJ whole genome shotgun (WGS) entry which is preliminary data.</text>
</comment>
<dbReference type="EMBL" id="AWXR01000006">
    <property type="protein sequence ID" value="ERM84191.1"/>
    <property type="molecule type" value="Genomic_DNA"/>
</dbReference>
<protein>
    <submittedName>
        <fullName evidence="1">Uncharacterized protein</fullName>
    </submittedName>
</protein>
<organism evidence="1 2">
    <name type="scientific">Rhodonellum psychrophilum GCM71 = DSM 17998</name>
    <dbReference type="NCBI Taxonomy" id="1123057"/>
    <lineage>
        <taxon>Bacteria</taxon>
        <taxon>Pseudomonadati</taxon>
        <taxon>Bacteroidota</taxon>
        <taxon>Cytophagia</taxon>
        <taxon>Cytophagales</taxon>
        <taxon>Cytophagaceae</taxon>
        <taxon>Rhodonellum</taxon>
    </lineage>
</organism>
<dbReference type="Proteomes" id="UP000016843">
    <property type="component" value="Unassembled WGS sequence"/>
</dbReference>
<proteinExistence type="predicted"/>
<sequence>MFRDERKESQRSIFDLTNLGNPKGFPKMIKVA</sequence>
<evidence type="ECO:0000313" key="2">
    <source>
        <dbReference type="Proteomes" id="UP000016843"/>
    </source>
</evidence>
<name>U5C5I2_9BACT</name>
<dbReference type="AlphaFoldDB" id="U5C5I2"/>
<accession>U5C5I2</accession>
<gene>
    <name evidence="1" type="ORF">P872_15520</name>
</gene>
<reference evidence="1 2" key="1">
    <citation type="journal article" date="2013" name="Genome Announc.">
        <title>Draft Genome Sequence of the Psychrophilic and Alkaliphilic Rhodonellum psychrophilum Strain GCM71T.</title>
        <authorList>
            <person name="Hauptmann A.L."/>
            <person name="Glaring M.A."/>
            <person name="Hallin P.F."/>
            <person name="Prieme A."/>
            <person name="Stougaard P."/>
        </authorList>
    </citation>
    <scope>NUCLEOTIDE SEQUENCE [LARGE SCALE GENOMIC DNA]</scope>
    <source>
        <strain evidence="1 2">GCM71</strain>
    </source>
</reference>
<evidence type="ECO:0000313" key="1">
    <source>
        <dbReference type="EMBL" id="ERM84191.1"/>
    </source>
</evidence>